<feature type="compositionally biased region" description="Basic and acidic residues" evidence="1">
    <location>
        <begin position="131"/>
        <end position="154"/>
    </location>
</feature>
<feature type="compositionally biased region" description="Basic and acidic residues" evidence="1">
    <location>
        <begin position="48"/>
        <end position="63"/>
    </location>
</feature>
<dbReference type="Proteomes" id="UP000029725">
    <property type="component" value="Unassembled WGS sequence"/>
</dbReference>
<evidence type="ECO:0000256" key="1">
    <source>
        <dbReference type="SAM" id="MobiDB-lite"/>
    </source>
</evidence>
<evidence type="ECO:0000313" key="2">
    <source>
        <dbReference type="EMBL" id="KGG52767.1"/>
    </source>
</evidence>
<feature type="region of interest" description="Disordered" evidence="1">
    <location>
        <begin position="40"/>
        <end position="175"/>
    </location>
</feature>
<proteinExistence type="predicted"/>
<keyword evidence="3" id="KW-1185">Reference proteome</keyword>
<reference evidence="2 3" key="1">
    <citation type="submission" date="2014-04" db="EMBL/GenBank/DDBJ databases">
        <title>A new species of microsporidia sheds light on the evolution of extreme parasitism.</title>
        <authorList>
            <person name="Haag K.L."/>
            <person name="James T.Y."/>
            <person name="Larsson R."/>
            <person name="Schaer T.M."/>
            <person name="Refardt D."/>
            <person name="Pombert J.-F."/>
            <person name="Ebert D."/>
        </authorList>
    </citation>
    <scope>NUCLEOTIDE SEQUENCE [LARGE SCALE GENOMIC DNA]</scope>
    <source>
        <strain evidence="2 3">UGP3</strain>
        <tissue evidence="2">Spores</tissue>
    </source>
</reference>
<dbReference type="RefSeq" id="XP_013239203.1">
    <property type="nucleotide sequence ID" value="XM_013383749.1"/>
</dbReference>
<comment type="caution">
    <text evidence="2">The sequence shown here is derived from an EMBL/GenBank/DDBJ whole genome shotgun (WGS) entry which is preliminary data.</text>
</comment>
<dbReference type="HOGENOM" id="CLU_1532972_0_0_1"/>
<dbReference type="EMBL" id="JMKJ01000041">
    <property type="protein sequence ID" value="KGG52767.1"/>
    <property type="molecule type" value="Genomic_DNA"/>
</dbReference>
<dbReference type="VEuPathDB" id="MicrosporidiaDB:DI09_137p20"/>
<sequence>MSEWLRRLTRNQLGFARFDQNIETKPCRCCYYIPAVSDAASRVPGQEASKKLESLSKEQKTKSEQSVQKGESVLSEMSSRISGTISEATDKMKHAFGMESESSVPEKMKEKTSDIAEKVKGSMPDVSQRASEGKEKTAEKASQSEEYLKERTEQLKQAGGEKMSGVEEEAKKGRE</sequence>
<evidence type="ECO:0000313" key="3">
    <source>
        <dbReference type="Proteomes" id="UP000029725"/>
    </source>
</evidence>
<dbReference type="GeneID" id="25258341"/>
<feature type="compositionally biased region" description="Basic and acidic residues" evidence="1">
    <location>
        <begin position="104"/>
        <end position="120"/>
    </location>
</feature>
<feature type="compositionally biased region" description="Polar residues" evidence="1">
    <location>
        <begin position="75"/>
        <end position="87"/>
    </location>
</feature>
<gene>
    <name evidence="2" type="ORF">DI09_137p20</name>
</gene>
<organism evidence="2 3">
    <name type="scientific">Mitosporidium daphniae</name>
    <dbReference type="NCBI Taxonomy" id="1485682"/>
    <lineage>
        <taxon>Eukaryota</taxon>
        <taxon>Fungi</taxon>
        <taxon>Fungi incertae sedis</taxon>
        <taxon>Microsporidia</taxon>
        <taxon>Mitosporidium</taxon>
    </lineage>
</organism>
<accession>A0A098VUY0</accession>
<dbReference type="Gene3D" id="1.20.120.20">
    <property type="entry name" value="Apolipoprotein"/>
    <property type="match status" value="1"/>
</dbReference>
<dbReference type="AlphaFoldDB" id="A0A098VUY0"/>
<protein>
    <submittedName>
        <fullName evidence="2">Uncharacterized protein</fullName>
    </submittedName>
</protein>
<name>A0A098VUY0_9MICR</name>
<feature type="compositionally biased region" description="Basic and acidic residues" evidence="1">
    <location>
        <begin position="164"/>
        <end position="175"/>
    </location>
</feature>